<dbReference type="Pfam" id="PF00063">
    <property type="entry name" value="Myosin_head"/>
    <property type="match status" value="1"/>
</dbReference>
<name>A0A6B2KZ46_9EUKA</name>
<dbReference type="Gene3D" id="1.20.58.530">
    <property type="match status" value="1"/>
</dbReference>
<reference evidence="10" key="1">
    <citation type="journal article" date="2020" name="J. Eukaryot. Microbiol.">
        <title>De novo Sequencing, Assembly and Annotation of the Transcriptome for the Free-Living Testate Amoeba Arcella intermedia.</title>
        <authorList>
            <person name="Ribeiro G.M."/>
            <person name="Porfirio-Sousa A.L."/>
            <person name="Maurer-Alcala X.X."/>
            <person name="Katz L.A."/>
            <person name="Lahr D.J.G."/>
        </authorList>
    </citation>
    <scope>NUCLEOTIDE SEQUENCE</scope>
</reference>
<evidence type="ECO:0000256" key="5">
    <source>
        <dbReference type="ARBA" id="ARBA00023203"/>
    </source>
</evidence>
<dbReference type="GO" id="GO:0007015">
    <property type="term" value="P:actin filament organization"/>
    <property type="evidence" value="ECO:0007669"/>
    <property type="project" value="TreeGrafter"/>
</dbReference>
<dbReference type="GO" id="GO:0016459">
    <property type="term" value="C:myosin complex"/>
    <property type="evidence" value="ECO:0007669"/>
    <property type="project" value="UniProtKB-KW"/>
</dbReference>
<dbReference type="PANTHER" id="PTHR13140:SF706">
    <property type="entry name" value="DILUTE CLASS UNCONVENTIONAL MYOSIN, ISOFORM C"/>
    <property type="match status" value="1"/>
</dbReference>
<evidence type="ECO:0000256" key="4">
    <source>
        <dbReference type="ARBA" id="ARBA00023175"/>
    </source>
</evidence>
<evidence type="ECO:0000256" key="6">
    <source>
        <dbReference type="PROSITE-ProRule" id="PRU00782"/>
    </source>
</evidence>
<proteinExistence type="inferred from homology"/>
<protein>
    <recommendedName>
        <fullName evidence="9">Myosin motor domain-containing protein</fullName>
    </recommendedName>
</protein>
<dbReference type="GO" id="GO:0005737">
    <property type="term" value="C:cytoplasm"/>
    <property type="evidence" value="ECO:0007669"/>
    <property type="project" value="TreeGrafter"/>
</dbReference>
<evidence type="ECO:0000256" key="7">
    <source>
        <dbReference type="SAM" id="Coils"/>
    </source>
</evidence>
<dbReference type="SUPFAM" id="SSF52540">
    <property type="entry name" value="P-loop containing nucleoside triphosphate hydrolases"/>
    <property type="match status" value="1"/>
</dbReference>
<evidence type="ECO:0000259" key="9">
    <source>
        <dbReference type="PROSITE" id="PS51456"/>
    </source>
</evidence>
<comment type="similarity">
    <text evidence="6">Belongs to the TRAFAC class myosin-kinesin ATPase superfamily. Myosin family.</text>
</comment>
<dbReference type="AlphaFoldDB" id="A0A6B2KZ46"/>
<feature type="domain" description="Myosin motor" evidence="9">
    <location>
        <begin position="1"/>
        <end position="282"/>
    </location>
</feature>
<dbReference type="Gene3D" id="3.40.850.10">
    <property type="entry name" value="Kinesin motor domain"/>
    <property type="match status" value="1"/>
</dbReference>
<keyword evidence="4" id="KW-0505">Motor protein</keyword>
<dbReference type="GO" id="GO:0000146">
    <property type="term" value="F:microfilament motor activity"/>
    <property type="evidence" value="ECO:0007669"/>
    <property type="project" value="TreeGrafter"/>
</dbReference>
<sequence length="679" mass="79284">MSLFQAEQEEYLKEGIEWNKIDITGNAGCIDMIENKSSGLLSLLNEECQLPQGNENSLIQKYNNHHTKNKNIYKYDPRKRSEFQVNHYAGNVIYTIDGFIDKNKNTLNADVCKALCNSTSFLVKALFQEESELDQPNKLVPQGRVSNHKNLRRPGSTNKTTVTQKFQRELISLVEFLQNGQSHYVRTIKPNQTKEPRKFESEKVNHQLKCNGVTETVKLRKAGFAQRFTPQSFFNLYKGLGMSNEGEVSSFLKQFGGDGWVKGKTKIFVKLEVLDKLERKRMEIFKNNLLVIQKFVRRHNAIHLMLEKRDLEGKRREEVIRKKKEEEETTKRIKEEKERKEKEVLLARQEAAKKKREEEERRDKAERERIEAQRLLFQKQQEEREKSIAAEKEKARRLEQEQERRRKEVMRHSLRLEELKTERDKSIKDRILKFQNNSSQTVGPKPREPVLNKGQFSQLKKKFDTEEPAAPPPLKEEEVNKVDEEFLIQEQKREKEIKDLEDTINELMKIEDLMKTEINTPLPASLTGDIYMPETFNMEEISAPSKMKDQSMNIKPFGSTGIDSVVDEVLAKISKEATNLDQRSSIMIKGYDVKMLEAMRELEVDIPGISNLSHLNSRMYTPKSPPRPKDSDFERAMAEVHQQMLEEGYFRDPTKPLPDFFGNDKDFQRALSEVLQQPL</sequence>
<comment type="caution">
    <text evidence="6">Lacks conserved residue(s) required for the propagation of feature annotation.</text>
</comment>
<evidence type="ECO:0000256" key="3">
    <source>
        <dbReference type="ARBA" id="ARBA00023123"/>
    </source>
</evidence>
<evidence type="ECO:0000256" key="8">
    <source>
        <dbReference type="SAM" id="MobiDB-lite"/>
    </source>
</evidence>
<evidence type="ECO:0000256" key="2">
    <source>
        <dbReference type="ARBA" id="ARBA00022840"/>
    </source>
</evidence>
<dbReference type="InterPro" id="IPR027417">
    <property type="entry name" value="P-loop_NTPase"/>
</dbReference>
<feature type="region of interest" description="Disordered" evidence="8">
    <location>
        <begin position="435"/>
        <end position="473"/>
    </location>
</feature>
<feature type="region of interest" description="Actin-binding" evidence="6">
    <location>
        <begin position="170"/>
        <end position="192"/>
    </location>
</feature>
<keyword evidence="3 6" id="KW-0518">Myosin</keyword>
<dbReference type="PROSITE" id="PS51456">
    <property type="entry name" value="MYOSIN_MOTOR"/>
    <property type="match status" value="1"/>
</dbReference>
<dbReference type="InterPro" id="IPR036961">
    <property type="entry name" value="Kinesin_motor_dom_sf"/>
</dbReference>
<dbReference type="PANTHER" id="PTHR13140">
    <property type="entry name" value="MYOSIN"/>
    <property type="match status" value="1"/>
</dbReference>
<dbReference type="EMBL" id="GIBP01000958">
    <property type="protein sequence ID" value="NDV29927.1"/>
    <property type="molecule type" value="Transcribed_RNA"/>
</dbReference>
<dbReference type="InterPro" id="IPR001609">
    <property type="entry name" value="Myosin_head_motor_dom-like"/>
</dbReference>
<dbReference type="GO" id="GO:0005524">
    <property type="term" value="F:ATP binding"/>
    <property type="evidence" value="ECO:0007669"/>
    <property type="project" value="UniProtKB-KW"/>
</dbReference>
<evidence type="ECO:0000313" key="10">
    <source>
        <dbReference type="EMBL" id="NDV29927.1"/>
    </source>
</evidence>
<keyword evidence="1" id="KW-0547">Nucleotide-binding</keyword>
<keyword evidence="5 6" id="KW-0009">Actin-binding</keyword>
<evidence type="ECO:0000256" key="1">
    <source>
        <dbReference type="ARBA" id="ARBA00022741"/>
    </source>
</evidence>
<keyword evidence="7" id="KW-0175">Coiled coil</keyword>
<dbReference type="GO" id="GO:0016020">
    <property type="term" value="C:membrane"/>
    <property type="evidence" value="ECO:0007669"/>
    <property type="project" value="TreeGrafter"/>
</dbReference>
<feature type="region of interest" description="Disordered" evidence="8">
    <location>
        <begin position="381"/>
        <end position="407"/>
    </location>
</feature>
<keyword evidence="2" id="KW-0067">ATP-binding</keyword>
<accession>A0A6B2KZ46</accession>
<dbReference type="SMART" id="SM00242">
    <property type="entry name" value="MYSc"/>
    <property type="match status" value="1"/>
</dbReference>
<feature type="region of interest" description="Disordered" evidence="8">
    <location>
        <begin position="139"/>
        <end position="161"/>
    </location>
</feature>
<organism evidence="10">
    <name type="scientific">Arcella intermedia</name>
    <dbReference type="NCBI Taxonomy" id="1963864"/>
    <lineage>
        <taxon>Eukaryota</taxon>
        <taxon>Amoebozoa</taxon>
        <taxon>Tubulinea</taxon>
        <taxon>Elardia</taxon>
        <taxon>Arcellinida</taxon>
        <taxon>Sphaerothecina</taxon>
        <taxon>Arcellidae</taxon>
        <taxon>Arcella</taxon>
    </lineage>
</organism>
<dbReference type="GO" id="GO:0051015">
    <property type="term" value="F:actin filament binding"/>
    <property type="evidence" value="ECO:0007669"/>
    <property type="project" value="TreeGrafter"/>
</dbReference>
<feature type="coiled-coil region" evidence="7">
    <location>
        <begin position="490"/>
        <end position="517"/>
    </location>
</feature>